<dbReference type="Proteomes" id="UP000494218">
    <property type="component" value="Unassembled WGS sequence"/>
</dbReference>
<organism evidence="1 2">
    <name type="scientific">Burkholderia lata (strain ATCC 17760 / DSM 23089 / LMG 22485 / NCIMB 9086 / R18194 / 383)</name>
    <dbReference type="NCBI Taxonomy" id="482957"/>
    <lineage>
        <taxon>Bacteria</taxon>
        <taxon>Pseudomonadati</taxon>
        <taxon>Pseudomonadota</taxon>
        <taxon>Betaproteobacteria</taxon>
        <taxon>Burkholderiales</taxon>
        <taxon>Burkholderiaceae</taxon>
        <taxon>Burkholderia</taxon>
        <taxon>Burkholderia cepacia complex</taxon>
    </lineage>
</organism>
<reference evidence="1 2" key="1">
    <citation type="submission" date="2019-09" db="EMBL/GenBank/DDBJ databases">
        <authorList>
            <person name="Depoorter E."/>
        </authorList>
    </citation>
    <scope>NUCLEOTIDE SEQUENCE [LARGE SCALE GENOMIC DNA]</scope>
    <source>
        <strain evidence="1">LMG 23254</strain>
    </source>
</reference>
<name>A0A6P2PD69_BURL3</name>
<gene>
    <name evidence="1" type="ORF">BLA23254_05010</name>
</gene>
<evidence type="ECO:0000313" key="1">
    <source>
        <dbReference type="EMBL" id="VWC05313.1"/>
    </source>
</evidence>
<dbReference type="AlphaFoldDB" id="A0A6P2PD69"/>
<dbReference type="RefSeq" id="WP_175033542.1">
    <property type="nucleotide sequence ID" value="NZ_CABVPW010000026.1"/>
</dbReference>
<sequence length="98" mass="11043">MDTSKYPQDLLERAAAYADDALLTAILKHISENRPEIVQLIVEDAISRVPPGEEFEGEKSFNALARELLQDRMNRVVKELTPPSNIESGFPRTVKKGY</sequence>
<evidence type="ECO:0000313" key="2">
    <source>
        <dbReference type="Proteomes" id="UP000494218"/>
    </source>
</evidence>
<proteinExistence type="predicted"/>
<accession>A0A6P2PD69</accession>
<dbReference type="EMBL" id="CABVPW010000026">
    <property type="protein sequence ID" value="VWC05313.1"/>
    <property type="molecule type" value="Genomic_DNA"/>
</dbReference>
<protein>
    <submittedName>
        <fullName evidence="1">Uncharacterized protein</fullName>
    </submittedName>
</protein>